<evidence type="ECO:0000256" key="3">
    <source>
        <dbReference type="ARBA" id="ARBA00023002"/>
    </source>
</evidence>
<sequence length="270" mass="31471">MHKQIYTELNNGVQMPLLGLGVYDMYNQEAIQTVSTALKIGYRLIDTAAMYENEVEIGKGIRQSGVDRNEIFLTTKVDNVSQGYDKTLQAFEESMKRLDCDYIDLYLIHWPIKATRKDTWKALEHLYNTKQVRAIGVANYLLPFLDELDTYNTIVPAINQVEFSPYLFQQPLMERCREEGIQLQASLVRGQRFNDERLITLSEKYYKTPAQIILRWAIQHNISTIPKSSSPIRLQENFQIFDFEISEEDMKKIDGFNENLRVVEDPLELL</sequence>
<dbReference type="InterPro" id="IPR036812">
    <property type="entry name" value="NAD(P)_OxRdtase_dom_sf"/>
</dbReference>
<evidence type="ECO:0000256" key="1">
    <source>
        <dbReference type="ARBA" id="ARBA00007905"/>
    </source>
</evidence>
<dbReference type="Gene3D" id="3.20.20.100">
    <property type="entry name" value="NADP-dependent oxidoreductase domain"/>
    <property type="match status" value="1"/>
</dbReference>
<comment type="similarity">
    <text evidence="1">Belongs to the aldo/keto reductase family.</text>
</comment>
<dbReference type="PROSITE" id="PS00798">
    <property type="entry name" value="ALDOKETO_REDUCTASE_1"/>
    <property type="match status" value="1"/>
</dbReference>
<dbReference type="PRINTS" id="PR00069">
    <property type="entry name" value="ALDKETRDTASE"/>
</dbReference>
<evidence type="ECO:0000313" key="5">
    <source>
        <dbReference type="EMBL" id="MEA5260591.1"/>
    </source>
</evidence>
<gene>
    <name evidence="5" type="ORF">VB264_22530</name>
</gene>
<dbReference type="PANTHER" id="PTHR43827">
    <property type="entry name" value="2,5-DIKETO-D-GLUCONIC ACID REDUCTASE"/>
    <property type="match status" value="1"/>
</dbReference>
<reference evidence="5 6" key="1">
    <citation type="submission" date="2023-12" db="EMBL/GenBank/DDBJ databases">
        <title>Novel species of the genus Arcicella isolated from rivers.</title>
        <authorList>
            <person name="Lu H."/>
        </authorList>
    </citation>
    <scope>NUCLEOTIDE SEQUENCE [LARGE SCALE GENOMIC DNA]</scope>
    <source>
        <strain evidence="5 6">LMG 21963</strain>
    </source>
</reference>
<dbReference type="PIRSF" id="PIRSF000097">
    <property type="entry name" value="AKR"/>
    <property type="match status" value="1"/>
</dbReference>
<dbReference type="InterPro" id="IPR023210">
    <property type="entry name" value="NADP_OxRdtase_dom"/>
</dbReference>
<dbReference type="EMBL" id="JAYFUL010000060">
    <property type="protein sequence ID" value="MEA5260591.1"/>
    <property type="molecule type" value="Genomic_DNA"/>
</dbReference>
<evidence type="ECO:0000256" key="2">
    <source>
        <dbReference type="ARBA" id="ARBA00022857"/>
    </source>
</evidence>
<dbReference type="RefSeq" id="WP_323253248.1">
    <property type="nucleotide sequence ID" value="NZ_JAYFUL010000060.1"/>
</dbReference>
<organism evidence="5 6">
    <name type="scientific">Arcicella aquatica</name>
    <dbReference type="NCBI Taxonomy" id="217141"/>
    <lineage>
        <taxon>Bacteria</taxon>
        <taxon>Pseudomonadati</taxon>
        <taxon>Bacteroidota</taxon>
        <taxon>Cytophagia</taxon>
        <taxon>Cytophagales</taxon>
        <taxon>Flectobacillaceae</taxon>
        <taxon>Arcicella</taxon>
    </lineage>
</organism>
<dbReference type="InterPro" id="IPR018170">
    <property type="entry name" value="Aldo/ket_reductase_CS"/>
</dbReference>
<keyword evidence="2" id="KW-0521">NADP</keyword>
<dbReference type="Proteomes" id="UP001304671">
    <property type="component" value="Unassembled WGS sequence"/>
</dbReference>
<evidence type="ECO:0000259" key="4">
    <source>
        <dbReference type="Pfam" id="PF00248"/>
    </source>
</evidence>
<name>A0ABU5QU12_9BACT</name>
<dbReference type="InterPro" id="IPR020471">
    <property type="entry name" value="AKR"/>
</dbReference>
<keyword evidence="3" id="KW-0560">Oxidoreductase</keyword>
<proteinExistence type="inferred from homology"/>
<keyword evidence="6" id="KW-1185">Reference proteome</keyword>
<comment type="caution">
    <text evidence="5">The sequence shown here is derived from an EMBL/GenBank/DDBJ whole genome shotgun (WGS) entry which is preliminary data.</text>
</comment>
<feature type="domain" description="NADP-dependent oxidoreductase" evidence="4">
    <location>
        <begin position="25"/>
        <end position="185"/>
    </location>
</feature>
<evidence type="ECO:0000313" key="6">
    <source>
        <dbReference type="Proteomes" id="UP001304671"/>
    </source>
</evidence>
<dbReference type="PANTHER" id="PTHR43827:SF3">
    <property type="entry name" value="NADP-DEPENDENT OXIDOREDUCTASE DOMAIN-CONTAINING PROTEIN"/>
    <property type="match status" value="1"/>
</dbReference>
<protein>
    <submittedName>
        <fullName evidence="5">Aldo/keto reductase</fullName>
    </submittedName>
</protein>
<dbReference type="Pfam" id="PF00248">
    <property type="entry name" value="Aldo_ket_red"/>
    <property type="match status" value="2"/>
</dbReference>
<accession>A0ABU5QU12</accession>
<feature type="domain" description="NADP-dependent oxidoreductase" evidence="4">
    <location>
        <begin position="197"/>
        <end position="257"/>
    </location>
</feature>
<dbReference type="PROSITE" id="PS00063">
    <property type="entry name" value="ALDOKETO_REDUCTASE_3"/>
    <property type="match status" value="1"/>
</dbReference>
<dbReference type="SUPFAM" id="SSF51430">
    <property type="entry name" value="NAD(P)-linked oxidoreductase"/>
    <property type="match status" value="1"/>
</dbReference>